<dbReference type="AlphaFoldDB" id="E6K2K1"/>
<dbReference type="GO" id="GO:0005886">
    <property type="term" value="C:plasma membrane"/>
    <property type="evidence" value="ECO:0007669"/>
    <property type="project" value="UniProtKB-SubCell"/>
</dbReference>
<dbReference type="KEGG" id="pdo:PSDT_0023"/>
<dbReference type="HOGENOM" id="CLU_1439801_0_0_11"/>
<dbReference type="GO" id="GO:0140359">
    <property type="term" value="F:ABC-type transporter activity"/>
    <property type="evidence" value="ECO:0007669"/>
    <property type="project" value="InterPro"/>
</dbReference>
<evidence type="ECO:0000259" key="6">
    <source>
        <dbReference type="PROSITE" id="PS50929"/>
    </source>
</evidence>
<dbReference type="EMBL" id="AEON01000002">
    <property type="protein sequence ID" value="EFT82989.1"/>
    <property type="molecule type" value="Genomic_DNA"/>
</dbReference>
<dbReference type="GO" id="GO:0005524">
    <property type="term" value="F:ATP binding"/>
    <property type="evidence" value="ECO:0007669"/>
    <property type="project" value="InterPro"/>
</dbReference>
<protein>
    <recommendedName>
        <fullName evidence="6">ABC transmembrane type-1 domain-containing protein</fullName>
    </recommendedName>
</protein>
<dbReference type="InterPro" id="IPR011527">
    <property type="entry name" value="ABC1_TM_dom"/>
</dbReference>
<organism evidence="7 8">
    <name type="scientific">Parascardovia denticolens DSM 10105 = JCM 12538</name>
    <dbReference type="NCBI Taxonomy" id="864564"/>
    <lineage>
        <taxon>Bacteria</taxon>
        <taxon>Bacillati</taxon>
        <taxon>Actinomycetota</taxon>
        <taxon>Actinomycetes</taxon>
        <taxon>Bifidobacteriales</taxon>
        <taxon>Bifidobacteriaceae</taxon>
        <taxon>Parascardovia</taxon>
    </lineage>
</organism>
<keyword evidence="2 5" id="KW-0812">Transmembrane</keyword>
<keyword evidence="4 5" id="KW-0472">Membrane</keyword>
<accession>E6K2K1</accession>
<evidence type="ECO:0000313" key="7">
    <source>
        <dbReference type="EMBL" id="EFT82989.1"/>
    </source>
</evidence>
<comment type="caution">
    <text evidence="7">The sequence shown here is derived from an EMBL/GenBank/DDBJ whole genome shotgun (WGS) entry which is preliminary data.</text>
</comment>
<sequence length="188" mass="21060">MSDLTVQVDLIKLNVIDVALWGSYLLCQLVCAIVTILFINPVLGLIAIILCLPLSISPILSKKAVERARNLLVRSTNDLNESSSDLLHGLVDRTTQGAERSVDQRYSQANEKWIHAADHDARVRKRVDAINDLLSHILNFWGLDRWRNSHTEIADVDSSNRRLRFADGQHLGSPLLRLRPVLPIQCGA</sequence>
<reference evidence="7 8" key="1">
    <citation type="submission" date="2010-12" db="EMBL/GenBank/DDBJ databases">
        <authorList>
            <person name="Muzny D."/>
            <person name="Qin X."/>
            <person name="Buhay C."/>
            <person name="Dugan-Rocha S."/>
            <person name="Ding Y."/>
            <person name="Chen G."/>
            <person name="Hawes A."/>
            <person name="Holder M."/>
            <person name="Jhangiani S."/>
            <person name="Johnson A."/>
            <person name="Khan Z."/>
            <person name="Li Z."/>
            <person name="Liu W."/>
            <person name="Liu X."/>
            <person name="Perez L."/>
            <person name="Shen H."/>
            <person name="Wang Q."/>
            <person name="Watt J."/>
            <person name="Xi L."/>
            <person name="Xin Y."/>
            <person name="Zhou J."/>
            <person name="Deng J."/>
            <person name="Jiang H."/>
            <person name="Liu Y."/>
            <person name="Qu J."/>
            <person name="Song X.-Z."/>
            <person name="Zhang L."/>
            <person name="Villasana D."/>
            <person name="Johnson A."/>
            <person name="Liu J."/>
            <person name="Liyanage D."/>
            <person name="Lorensuhewa L."/>
            <person name="Robinson T."/>
            <person name="Song A."/>
            <person name="Song B.-B."/>
            <person name="Dinh H."/>
            <person name="Thornton R."/>
            <person name="Coyle M."/>
            <person name="Francisco L."/>
            <person name="Jackson L."/>
            <person name="Javaid M."/>
            <person name="Korchina V."/>
            <person name="Kovar C."/>
            <person name="Mata R."/>
            <person name="Mathew T."/>
            <person name="Ngo R."/>
            <person name="Nguyen L."/>
            <person name="Nguyen N."/>
            <person name="Okwuonu G."/>
            <person name="Ongeri F."/>
            <person name="Pham C."/>
            <person name="Simmons D."/>
            <person name="Wilczek-Boney K."/>
            <person name="Hale W."/>
            <person name="Jakkamsetti A."/>
            <person name="Pham P."/>
            <person name="Ruth R."/>
            <person name="San Lucas F."/>
            <person name="Warren J."/>
            <person name="Zhang J."/>
            <person name="Zhao Z."/>
            <person name="Zhou C."/>
            <person name="Zhu D."/>
            <person name="Lee S."/>
            <person name="Bess C."/>
            <person name="Blankenburg K."/>
            <person name="Forbes L."/>
            <person name="Fu Q."/>
            <person name="Gubbala S."/>
            <person name="Hirani K."/>
            <person name="Jayaseelan J.C."/>
            <person name="Lara F."/>
            <person name="Munidasa M."/>
            <person name="Palculict T."/>
            <person name="Patil S."/>
            <person name="Pu L.-L."/>
            <person name="Saada N."/>
            <person name="Tang L."/>
            <person name="Weissenberger G."/>
            <person name="Zhu Y."/>
            <person name="Hemphill L."/>
            <person name="Shang Y."/>
            <person name="Youmans B."/>
            <person name="Ayvaz T."/>
            <person name="Ross M."/>
            <person name="Santibanez J."/>
            <person name="Aqrawi P."/>
            <person name="Gross S."/>
            <person name="Joshi V."/>
            <person name="Fowler G."/>
            <person name="Nazareth L."/>
            <person name="Reid J."/>
            <person name="Worley K."/>
            <person name="Petrosino J."/>
            <person name="Highlander S."/>
            <person name="Gibbs R."/>
        </authorList>
    </citation>
    <scope>NUCLEOTIDE SEQUENCE [LARGE SCALE GENOMIC DNA]</scope>
    <source>
        <strain evidence="7 8">DSM 10105</strain>
    </source>
</reference>
<dbReference type="InterPro" id="IPR036640">
    <property type="entry name" value="ABC1_TM_sf"/>
</dbReference>
<keyword evidence="8" id="KW-1185">Reference proteome</keyword>
<gene>
    <name evidence="7" type="ORF">HMPREF0620_1674</name>
</gene>
<proteinExistence type="predicted"/>
<evidence type="ECO:0000256" key="1">
    <source>
        <dbReference type="ARBA" id="ARBA00004651"/>
    </source>
</evidence>
<evidence type="ECO:0000256" key="5">
    <source>
        <dbReference type="SAM" id="Phobius"/>
    </source>
</evidence>
<feature type="domain" description="ABC transmembrane type-1" evidence="6">
    <location>
        <begin position="1"/>
        <end position="140"/>
    </location>
</feature>
<dbReference type="SUPFAM" id="SSF90123">
    <property type="entry name" value="ABC transporter transmembrane region"/>
    <property type="match status" value="1"/>
</dbReference>
<dbReference type="PROSITE" id="PS50929">
    <property type="entry name" value="ABC_TM1F"/>
    <property type="match status" value="1"/>
</dbReference>
<dbReference type="Proteomes" id="UP000004946">
    <property type="component" value="Chromosome"/>
</dbReference>
<evidence type="ECO:0000313" key="8">
    <source>
        <dbReference type="Proteomes" id="UP000004946"/>
    </source>
</evidence>
<evidence type="ECO:0000256" key="4">
    <source>
        <dbReference type="ARBA" id="ARBA00023136"/>
    </source>
</evidence>
<feature type="transmembrane region" description="Helical" evidence="5">
    <location>
        <begin position="20"/>
        <end position="53"/>
    </location>
</feature>
<comment type="subcellular location">
    <subcellularLocation>
        <location evidence="1">Cell membrane</location>
        <topology evidence="1">Multi-pass membrane protein</topology>
    </subcellularLocation>
</comment>
<name>E6K2K1_PARDN</name>
<dbReference type="eggNOG" id="COG1132">
    <property type="taxonomic scope" value="Bacteria"/>
</dbReference>
<evidence type="ECO:0000256" key="3">
    <source>
        <dbReference type="ARBA" id="ARBA00022989"/>
    </source>
</evidence>
<dbReference type="Gene3D" id="1.20.1560.10">
    <property type="entry name" value="ABC transporter type 1, transmembrane domain"/>
    <property type="match status" value="1"/>
</dbReference>
<keyword evidence="3 5" id="KW-1133">Transmembrane helix</keyword>
<evidence type="ECO:0000256" key="2">
    <source>
        <dbReference type="ARBA" id="ARBA00022692"/>
    </source>
</evidence>